<keyword evidence="7" id="KW-0064">Aspartyl protease</keyword>
<dbReference type="InterPro" id="IPR043128">
    <property type="entry name" value="Rev_trsase/Diguanyl_cyclase"/>
</dbReference>
<keyword evidence="5" id="KW-0540">Nuclease</keyword>
<evidence type="ECO:0000259" key="16">
    <source>
        <dbReference type="PROSITE" id="PS50878"/>
    </source>
</evidence>
<dbReference type="AlphaFoldDB" id="A0ABC9H110"/>
<keyword evidence="8" id="KW-0255">Endonuclease</keyword>
<evidence type="ECO:0000256" key="6">
    <source>
        <dbReference type="ARBA" id="ARBA00022723"/>
    </source>
</evidence>
<evidence type="ECO:0000256" key="11">
    <source>
        <dbReference type="ARBA" id="ARBA00022833"/>
    </source>
</evidence>
<evidence type="ECO:0000259" key="15">
    <source>
        <dbReference type="PROSITE" id="PS50158"/>
    </source>
</evidence>
<dbReference type="Gene3D" id="3.10.10.10">
    <property type="entry name" value="HIV Type 1 Reverse Transcriptase, subunit A, domain 1"/>
    <property type="match status" value="1"/>
</dbReference>
<dbReference type="Pfam" id="PF22909">
    <property type="entry name" value="Caulimovir_coat_dom"/>
    <property type="match status" value="1"/>
</dbReference>
<dbReference type="GO" id="GO:0003964">
    <property type="term" value="F:RNA-directed DNA polymerase activity"/>
    <property type="evidence" value="ECO:0007669"/>
    <property type="project" value="UniProtKB-KW"/>
</dbReference>
<evidence type="ECO:0000256" key="14">
    <source>
        <dbReference type="SAM" id="Coils"/>
    </source>
</evidence>
<keyword evidence="4" id="KW-0548">Nucleotidyltransferase</keyword>
<evidence type="ECO:0000313" key="18">
    <source>
        <dbReference type="EMBL" id="CAM0147943.1"/>
    </source>
</evidence>
<feature type="domain" description="GRF-type" evidence="17">
    <location>
        <begin position="1129"/>
        <end position="1174"/>
    </location>
</feature>
<accession>A0ABC9H110</accession>
<feature type="domain" description="Reverse transcriptase" evidence="16">
    <location>
        <begin position="658"/>
        <end position="841"/>
    </location>
</feature>
<dbReference type="PROSITE" id="PS50158">
    <property type="entry name" value="ZF_CCHC"/>
    <property type="match status" value="1"/>
</dbReference>
<dbReference type="GO" id="GO:0008270">
    <property type="term" value="F:zinc ion binding"/>
    <property type="evidence" value="ECO:0007669"/>
    <property type="project" value="UniProtKB-KW"/>
</dbReference>
<proteinExistence type="predicted"/>
<dbReference type="Gene3D" id="3.30.70.270">
    <property type="match status" value="2"/>
</dbReference>
<keyword evidence="14" id="KW-0175">Coiled coil</keyword>
<evidence type="ECO:0000256" key="13">
    <source>
        <dbReference type="PROSITE-ProRule" id="PRU00047"/>
    </source>
</evidence>
<keyword evidence="6" id="KW-0479">Metal-binding</keyword>
<keyword evidence="10" id="KW-0378">Hydrolase</keyword>
<evidence type="ECO:0000256" key="3">
    <source>
        <dbReference type="ARBA" id="ARBA00022679"/>
    </source>
</evidence>
<keyword evidence="19" id="KW-1185">Reference proteome</keyword>
<dbReference type="InterPro" id="IPR043502">
    <property type="entry name" value="DNA/RNA_pol_sf"/>
</dbReference>
<dbReference type="SUPFAM" id="SSF57756">
    <property type="entry name" value="Retrovirus zinc finger-like domains"/>
    <property type="match status" value="1"/>
</dbReference>
<sequence length="1264" mass="146212">MRYLVGYFHLAAKTGRAWSSRELSDEFFTKLPDEIADAAKAAFEKKFPGTAVHVPARIEFTYNYLEEICTENNRQRRLGKLNFCKGFPVVNPLHKKYKSLGTRRSTTYKGKPHRSHARIDKRKYLQSRNKSCRCYVCGEEGHFAKECKSKRKIQERVNIVNELDIPDGFDIVSVGYDEKSVSEIFSIFEGEDNQAHLLRDEEGLPSVPTTWDEWKNYYDKEFAMMADIQEVSSEEEEESGPWLVGKPDGFEHQMYVTRKQYTCQHTWCYDQPKTRACQRCFQKRIKGQYIICSTCKVKVCYLCCNYCYGFEIIQKEEPKKEEDFKELAAALMAENKKLKLEKKLLLEELNKQIAENATLRREMPVIEETNSEAAIEIDMLQEALTSAQERNKRKDQIILDLTRKLSKYEQTSTSERVCMAKEGCQETVLTTPRKDPMYRFDVYVEVEGKKQKLKALFDTGATKSCINAKFIDQSFTTEAKFIVNINGVNSSTRVTRQLKEAKLWVGNTFFTLPITYVGDLDLGPSTQMIIGCNFIQSLRGAVRLEGRQVTFYKLVSSVEADEFVKKAEEAILVAEDKGPFIQKDFMKRNWKLMQEMKDLGFIGEEPLKHWQNNQIKCHIRIKNPELTIQDKPQKFVTPQMKEEMQKHVNELLKRKVIRPSTSRHRTNAFIVNSGTTVDPKTGKEVKRKPRLVFNYKRLNDNTEKDQYSLPGINNLLQSVGNAKIYSKFDLKSGFHQVAMEEDSIEWTAFWAYNGLYEWLVMPFGLKNAPAIFQRKMDNCFRGTEAFIAVYIDDILVFSENEKEHAQHLAIFFDICKKNGLILSPSKMKIGVSMVDFLGSTIGEGTLCLQPHIVQKIITFDEENLKTKKGLKSWLAILNYARGHIKNMGRILGPLYPKTTEKGEKRLNSEDWKIIRQMKQIVAGLPALTIPPDDAYIIIETDGSMNGWGGVCLWKRNKADPRSTEQICRYASGKFSKPKSTIEAEICGVLSSLEKFRLYYINKAEITVRTDSAAIERYYNKSTEHKPSEVRWIRFMDFISGAGPEIRFEHIKGKDNSLADLLSRLNRALKAEASPELITLAQALKEIEYNQDNANFSKILEYSKAIRWPEYEKTEILCMVNVQQEPTLLCSCGKPAERRISRTSKNPNRAFWACARSITKGDDCICHAWWWADHLEDYVQQRVHQSLAKFQEEATRRAKEAEVARQKELEQEIIRLKLEHNDLSPLLCEEDPEELLQYVMTQNDHRIEDALDLDDFSNDDQWHRS</sequence>
<evidence type="ECO:0000256" key="2">
    <source>
        <dbReference type="ARBA" id="ARBA00022670"/>
    </source>
</evidence>
<evidence type="ECO:0000256" key="8">
    <source>
        <dbReference type="ARBA" id="ARBA00022759"/>
    </source>
</evidence>
<feature type="domain" description="CCHC-type" evidence="15">
    <location>
        <begin position="133"/>
        <end position="149"/>
    </location>
</feature>
<dbReference type="InterPro" id="IPR036875">
    <property type="entry name" value="Znf_CCHC_sf"/>
</dbReference>
<dbReference type="Gene3D" id="2.40.70.10">
    <property type="entry name" value="Acid Proteases"/>
    <property type="match status" value="1"/>
</dbReference>
<organism evidence="18 19">
    <name type="scientific">Urochloa decumbens</name>
    <dbReference type="NCBI Taxonomy" id="240449"/>
    <lineage>
        <taxon>Eukaryota</taxon>
        <taxon>Viridiplantae</taxon>
        <taxon>Streptophyta</taxon>
        <taxon>Embryophyta</taxon>
        <taxon>Tracheophyta</taxon>
        <taxon>Spermatophyta</taxon>
        <taxon>Magnoliopsida</taxon>
        <taxon>Liliopsida</taxon>
        <taxon>Poales</taxon>
        <taxon>Poaceae</taxon>
        <taxon>PACMAD clade</taxon>
        <taxon>Panicoideae</taxon>
        <taxon>Panicodae</taxon>
        <taxon>Paniceae</taxon>
        <taxon>Melinidinae</taxon>
        <taxon>Urochloa</taxon>
    </lineage>
</organism>
<feature type="coiled-coil region" evidence="14">
    <location>
        <begin position="1190"/>
        <end position="1218"/>
    </location>
</feature>
<keyword evidence="11" id="KW-0862">Zinc</keyword>
<dbReference type="InterPro" id="IPR018061">
    <property type="entry name" value="Retropepsins"/>
</dbReference>
<evidence type="ECO:0000256" key="10">
    <source>
        <dbReference type="ARBA" id="ARBA00022801"/>
    </source>
</evidence>
<keyword evidence="9 13" id="KW-0863">Zinc-finger</keyword>
<reference evidence="18" key="1">
    <citation type="submission" date="2024-10" db="EMBL/GenBank/DDBJ databases">
        <authorList>
            <person name="Ryan C."/>
        </authorList>
    </citation>
    <scope>NUCLEOTIDE SEQUENCE [LARGE SCALE GENOMIC DNA]</scope>
</reference>
<dbReference type="Pfam" id="PF17917">
    <property type="entry name" value="RT_RNaseH"/>
    <property type="match status" value="1"/>
</dbReference>
<name>A0ABC9H110_9POAL</name>
<gene>
    <name evidence="18" type="ORF">URODEC1_LOCUS121310</name>
</gene>
<keyword evidence="2" id="KW-0645">Protease</keyword>
<evidence type="ECO:0000313" key="19">
    <source>
        <dbReference type="Proteomes" id="UP001497457"/>
    </source>
</evidence>
<dbReference type="Gene3D" id="3.30.420.10">
    <property type="entry name" value="Ribonuclease H-like superfamily/Ribonuclease H"/>
    <property type="match status" value="1"/>
</dbReference>
<dbReference type="InterPro" id="IPR000477">
    <property type="entry name" value="RT_dom"/>
</dbReference>
<dbReference type="PANTHER" id="PTHR33064">
    <property type="entry name" value="POL PROTEIN"/>
    <property type="match status" value="1"/>
</dbReference>
<dbReference type="Gene3D" id="4.10.60.10">
    <property type="entry name" value="Zinc finger, CCHC-type"/>
    <property type="match status" value="1"/>
</dbReference>
<comment type="caution">
    <text evidence="18">The sequence shown here is derived from an EMBL/GenBank/DDBJ whole genome shotgun (WGS) entry which is preliminary data.</text>
</comment>
<keyword evidence="12" id="KW-0695">RNA-directed DNA polymerase</keyword>
<dbReference type="InterPro" id="IPR051320">
    <property type="entry name" value="Viral_Replic_Matur_Polypro"/>
</dbReference>
<dbReference type="Pfam" id="PF00098">
    <property type="entry name" value="zf-CCHC"/>
    <property type="match status" value="1"/>
</dbReference>
<dbReference type="InterPro" id="IPR001878">
    <property type="entry name" value="Znf_CCHC"/>
</dbReference>
<dbReference type="Pfam" id="PF00077">
    <property type="entry name" value="RVP"/>
    <property type="match status" value="1"/>
</dbReference>
<dbReference type="GO" id="GO:0004190">
    <property type="term" value="F:aspartic-type endopeptidase activity"/>
    <property type="evidence" value="ECO:0007669"/>
    <property type="project" value="UniProtKB-KW"/>
</dbReference>
<dbReference type="GO" id="GO:0006508">
    <property type="term" value="P:proteolysis"/>
    <property type="evidence" value="ECO:0007669"/>
    <property type="project" value="UniProtKB-KW"/>
</dbReference>
<protein>
    <recommendedName>
        <fullName evidence="1">RNA-directed DNA polymerase</fullName>
        <ecNumber evidence="1">2.7.7.49</ecNumber>
    </recommendedName>
</protein>
<dbReference type="InterPro" id="IPR041373">
    <property type="entry name" value="RT_RNaseH"/>
</dbReference>
<dbReference type="Proteomes" id="UP001497457">
    <property type="component" value="Unassembled WGS sequence"/>
</dbReference>
<dbReference type="SUPFAM" id="SSF50630">
    <property type="entry name" value="Acid proteases"/>
    <property type="match status" value="1"/>
</dbReference>
<dbReference type="EMBL" id="CAXIPR030001071">
    <property type="protein sequence ID" value="CAM0147943.1"/>
    <property type="molecule type" value="Genomic_DNA"/>
</dbReference>
<dbReference type="Pfam" id="PF00078">
    <property type="entry name" value="RVT_1"/>
    <property type="match status" value="1"/>
</dbReference>
<feature type="coiled-coil region" evidence="14">
    <location>
        <begin position="321"/>
        <end position="397"/>
    </location>
</feature>
<dbReference type="SMART" id="SM00343">
    <property type="entry name" value="ZnF_C2HC"/>
    <property type="match status" value="1"/>
</dbReference>
<dbReference type="PROSITE" id="PS50878">
    <property type="entry name" value="RT_POL"/>
    <property type="match status" value="1"/>
</dbReference>
<keyword evidence="3" id="KW-0808">Transferase</keyword>
<evidence type="ECO:0000256" key="5">
    <source>
        <dbReference type="ARBA" id="ARBA00022722"/>
    </source>
</evidence>
<evidence type="ECO:0000256" key="9">
    <source>
        <dbReference type="ARBA" id="ARBA00022771"/>
    </source>
</evidence>
<dbReference type="PROSITE" id="PS51999">
    <property type="entry name" value="ZF_GRF"/>
    <property type="match status" value="1"/>
</dbReference>
<dbReference type="GO" id="GO:0004519">
    <property type="term" value="F:endonuclease activity"/>
    <property type="evidence" value="ECO:0007669"/>
    <property type="project" value="UniProtKB-KW"/>
</dbReference>
<dbReference type="CDD" id="cd01647">
    <property type="entry name" value="RT_LTR"/>
    <property type="match status" value="1"/>
</dbReference>
<dbReference type="EC" id="2.7.7.49" evidence="1"/>
<dbReference type="SUPFAM" id="SSF56672">
    <property type="entry name" value="DNA/RNA polymerases"/>
    <property type="match status" value="1"/>
</dbReference>
<evidence type="ECO:0000256" key="7">
    <source>
        <dbReference type="ARBA" id="ARBA00022750"/>
    </source>
</evidence>
<dbReference type="InterPro" id="IPR021109">
    <property type="entry name" value="Peptidase_aspartic_dom_sf"/>
</dbReference>
<evidence type="ECO:0000256" key="12">
    <source>
        <dbReference type="ARBA" id="ARBA00022918"/>
    </source>
</evidence>
<dbReference type="PANTHER" id="PTHR33064:SF37">
    <property type="entry name" value="RIBONUCLEASE H"/>
    <property type="match status" value="1"/>
</dbReference>
<dbReference type="CDD" id="cd00303">
    <property type="entry name" value="retropepsin_like"/>
    <property type="match status" value="1"/>
</dbReference>
<evidence type="ECO:0000256" key="1">
    <source>
        <dbReference type="ARBA" id="ARBA00012493"/>
    </source>
</evidence>
<dbReference type="InterPro" id="IPR036397">
    <property type="entry name" value="RNaseH_sf"/>
</dbReference>
<dbReference type="InterPro" id="IPR010666">
    <property type="entry name" value="Znf_GRF"/>
</dbReference>
<evidence type="ECO:0000259" key="17">
    <source>
        <dbReference type="PROSITE" id="PS51999"/>
    </source>
</evidence>
<evidence type="ECO:0000256" key="4">
    <source>
        <dbReference type="ARBA" id="ARBA00022695"/>
    </source>
</evidence>